<keyword evidence="6" id="KW-1185">Reference proteome</keyword>
<evidence type="ECO:0000256" key="2">
    <source>
        <dbReference type="SAM" id="Phobius"/>
    </source>
</evidence>
<dbReference type="Gene3D" id="3.10.560.10">
    <property type="entry name" value="Outer membrane lipoprotein wza domain like"/>
    <property type="match status" value="1"/>
</dbReference>
<dbReference type="InterPro" id="IPR019554">
    <property type="entry name" value="Soluble_ligand-bd"/>
</dbReference>
<keyword evidence="2" id="KW-0812">Transmembrane</keyword>
<dbReference type="Pfam" id="PF02563">
    <property type="entry name" value="Poly_export"/>
    <property type="match status" value="1"/>
</dbReference>
<name>A0A9X1PJP3_9BACT</name>
<keyword evidence="1" id="KW-0732">Signal</keyword>
<comment type="caution">
    <text evidence="5">The sequence shown here is derived from an EMBL/GenBank/DDBJ whole genome shotgun (WGS) entry which is preliminary data.</text>
</comment>
<dbReference type="AlphaFoldDB" id="A0A9X1PJP3"/>
<evidence type="ECO:0000313" key="5">
    <source>
        <dbReference type="EMBL" id="MCF0062677.1"/>
    </source>
</evidence>
<protein>
    <submittedName>
        <fullName evidence="5">Polysaccharide biosynthesis/export family protein</fullName>
    </submittedName>
</protein>
<dbReference type="PANTHER" id="PTHR33619">
    <property type="entry name" value="POLYSACCHARIDE EXPORT PROTEIN GFCE-RELATED"/>
    <property type="match status" value="1"/>
</dbReference>
<evidence type="ECO:0000256" key="1">
    <source>
        <dbReference type="ARBA" id="ARBA00022729"/>
    </source>
</evidence>
<dbReference type="EMBL" id="JAJTTC010000002">
    <property type="protein sequence ID" value="MCF0062677.1"/>
    <property type="molecule type" value="Genomic_DNA"/>
</dbReference>
<gene>
    <name evidence="5" type="ORF">LXM26_14310</name>
</gene>
<reference evidence="5" key="1">
    <citation type="submission" date="2021-12" db="EMBL/GenBank/DDBJ databases">
        <title>Novel species in genus Dyadobacter.</title>
        <authorList>
            <person name="Ma C."/>
        </authorList>
    </citation>
    <scope>NUCLEOTIDE SEQUENCE</scope>
    <source>
        <strain evidence="5">LJ419</strain>
    </source>
</reference>
<dbReference type="GO" id="GO:0015159">
    <property type="term" value="F:polysaccharide transmembrane transporter activity"/>
    <property type="evidence" value="ECO:0007669"/>
    <property type="project" value="InterPro"/>
</dbReference>
<feature type="domain" description="Soluble ligand binding" evidence="4">
    <location>
        <begin position="181"/>
        <end position="230"/>
    </location>
</feature>
<feature type="domain" description="Polysaccharide export protein N-terminal" evidence="3">
    <location>
        <begin position="82"/>
        <end position="177"/>
    </location>
</feature>
<sequence>MNLIVRALLQSSSSKFATHSHHLSHDVSKRNDLTTLIFRAVSYSLIAAFIFIQFSCSSYKKVPYFTDLRRDTLVVETVKNYSPLTIQPADILGINVTSRNPESSSIFNYNLNRVNGSSYDQSSSNPITGYMVDPNGNIHLPLVGTVKVAGLTTTFLSDSLKNVLLTFYKDPVVNIRIINFKVAVYGDVLHPNIYTLQNERTTITQVLSMAGDLNITALRNNIVLVREENGKRNFIPIDLTSKKLFESPYFYLKNNDEIYVQPDRTKYATVDRGYRVTTLALSGLSIIAIVLSNLYR</sequence>
<dbReference type="PANTHER" id="PTHR33619:SF3">
    <property type="entry name" value="POLYSACCHARIDE EXPORT PROTEIN GFCE-RELATED"/>
    <property type="match status" value="1"/>
</dbReference>
<organism evidence="5 6">
    <name type="scientific">Dyadobacter chenwenxiniae</name>
    <dbReference type="NCBI Taxonomy" id="2906456"/>
    <lineage>
        <taxon>Bacteria</taxon>
        <taxon>Pseudomonadati</taxon>
        <taxon>Bacteroidota</taxon>
        <taxon>Cytophagia</taxon>
        <taxon>Cytophagales</taxon>
        <taxon>Spirosomataceae</taxon>
        <taxon>Dyadobacter</taxon>
    </lineage>
</organism>
<evidence type="ECO:0000313" key="6">
    <source>
        <dbReference type="Proteomes" id="UP001139000"/>
    </source>
</evidence>
<keyword evidence="2" id="KW-0472">Membrane</keyword>
<dbReference type="RefSeq" id="WP_234655767.1">
    <property type="nucleotide sequence ID" value="NZ_CP094997.1"/>
</dbReference>
<evidence type="ECO:0000259" key="4">
    <source>
        <dbReference type="Pfam" id="PF10531"/>
    </source>
</evidence>
<feature type="transmembrane region" description="Helical" evidence="2">
    <location>
        <begin position="274"/>
        <end position="295"/>
    </location>
</feature>
<feature type="transmembrane region" description="Helical" evidence="2">
    <location>
        <begin position="36"/>
        <end position="54"/>
    </location>
</feature>
<accession>A0A9X1PJP3</accession>
<dbReference type="Pfam" id="PF10531">
    <property type="entry name" value="SLBB"/>
    <property type="match status" value="1"/>
</dbReference>
<dbReference type="InterPro" id="IPR049712">
    <property type="entry name" value="Poly_export"/>
</dbReference>
<proteinExistence type="predicted"/>
<dbReference type="InterPro" id="IPR003715">
    <property type="entry name" value="Poly_export_N"/>
</dbReference>
<dbReference type="Gene3D" id="3.30.1950.10">
    <property type="entry name" value="wza like domain"/>
    <property type="match status" value="1"/>
</dbReference>
<dbReference type="Proteomes" id="UP001139000">
    <property type="component" value="Unassembled WGS sequence"/>
</dbReference>
<keyword evidence="2" id="KW-1133">Transmembrane helix</keyword>
<evidence type="ECO:0000259" key="3">
    <source>
        <dbReference type="Pfam" id="PF02563"/>
    </source>
</evidence>